<dbReference type="GO" id="GO:0006508">
    <property type="term" value="P:proteolysis"/>
    <property type="evidence" value="ECO:0007669"/>
    <property type="project" value="UniProtKB-KW"/>
</dbReference>
<evidence type="ECO:0000256" key="3">
    <source>
        <dbReference type="RuleBase" id="RU363034"/>
    </source>
</evidence>
<dbReference type="PRINTS" id="PR00722">
    <property type="entry name" value="CHYMOTRYPSIN"/>
</dbReference>
<keyword evidence="8" id="KW-1185">Reference proteome</keyword>
<keyword evidence="3" id="KW-0378">Hydrolase</keyword>
<dbReference type="PANTHER" id="PTHR24276:SF98">
    <property type="entry name" value="FI18310P1-RELATED"/>
    <property type="match status" value="1"/>
</dbReference>
<keyword evidence="3" id="KW-0720">Serine protease</keyword>
<feature type="signal peptide" evidence="5">
    <location>
        <begin position="1"/>
        <end position="20"/>
    </location>
</feature>
<dbReference type="OrthoDB" id="6380398at2759"/>
<dbReference type="InterPro" id="IPR001254">
    <property type="entry name" value="Trypsin_dom"/>
</dbReference>
<dbReference type="InterPro" id="IPR043504">
    <property type="entry name" value="Peptidase_S1_PA_chymotrypsin"/>
</dbReference>
<dbReference type="Pfam" id="PF00089">
    <property type="entry name" value="Trypsin"/>
    <property type="match status" value="1"/>
</dbReference>
<dbReference type="InterPro" id="IPR018114">
    <property type="entry name" value="TRYPSIN_HIS"/>
</dbReference>
<dbReference type="InterPro" id="IPR009003">
    <property type="entry name" value="Peptidase_S1_PA"/>
</dbReference>
<dbReference type="CDD" id="cd00190">
    <property type="entry name" value="Tryp_SPc"/>
    <property type="match status" value="1"/>
</dbReference>
<dbReference type="EMBL" id="JANBOI010001732">
    <property type="protein sequence ID" value="KAJ1726172.1"/>
    <property type="molecule type" value="Genomic_DNA"/>
</dbReference>
<dbReference type="InterPro" id="IPR050430">
    <property type="entry name" value="Peptidase_S1"/>
</dbReference>
<dbReference type="SUPFAM" id="SSF50494">
    <property type="entry name" value="Trypsin-like serine proteases"/>
    <property type="match status" value="1"/>
</dbReference>
<evidence type="ECO:0000256" key="2">
    <source>
        <dbReference type="ARBA" id="ARBA00023157"/>
    </source>
</evidence>
<keyword evidence="3" id="KW-0645">Protease</keyword>
<dbReference type="PROSITE" id="PS00134">
    <property type="entry name" value="TRYPSIN_HIS"/>
    <property type="match status" value="1"/>
</dbReference>
<keyword evidence="5" id="KW-0732">Signal</keyword>
<dbReference type="SMART" id="SM00020">
    <property type="entry name" value="Tryp_SPc"/>
    <property type="match status" value="1"/>
</dbReference>
<evidence type="ECO:0000256" key="4">
    <source>
        <dbReference type="SAM" id="MobiDB-lite"/>
    </source>
</evidence>
<accession>A0A9W7Y8F9</accession>
<evidence type="ECO:0000313" key="8">
    <source>
        <dbReference type="Proteomes" id="UP001143981"/>
    </source>
</evidence>
<dbReference type="PROSITE" id="PS50240">
    <property type="entry name" value="TRYPSIN_DOM"/>
    <property type="match status" value="1"/>
</dbReference>
<dbReference type="PROSITE" id="PS00135">
    <property type="entry name" value="TRYPSIN_SER"/>
    <property type="match status" value="1"/>
</dbReference>
<gene>
    <name evidence="7" type="ORF">LPJ61_005371</name>
</gene>
<keyword evidence="2" id="KW-1015">Disulfide bond</keyword>
<dbReference type="Proteomes" id="UP001143981">
    <property type="component" value="Unassembled WGS sequence"/>
</dbReference>
<protein>
    <recommendedName>
        <fullName evidence="6">Peptidase S1 domain-containing protein</fullName>
    </recommendedName>
</protein>
<feature type="chain" id="PRO_5040969514" description="Peptidase S1 domain-containing protein" evidence="5">
    <location>
        <begin position="21"/>
        <end position="373"/>
    </location>
</feature>
<comment type="similarity">
    <text evidence="1">Belongs to the peptidase S1 family.</text>
</comment>
<comment type="caution">
    <text evidence="7">The sequence shown here is derived from an EMBL/GenBank/DDBJ whole genome shotgun (WGS) entry which is preliminary data.</text>
</comment>
<feature type="domain" description="Peptidase S1" evidence="6">
    <location>
        <begin position="40"/>
        <end position="285"/>
    </location>
</feature>
<organism evidence="7 8">
    <name type="scientific">Coemansia biformis</name>
    <dbReference type="NCBI Taxonomy" id="1286918"/>
    <lineage>
        <taxon>Eukaryota</taxon>
        <taxon>Fungi</taxon>
        <taxon>Fungi incertae sedis</taxon>
        <taxon>Zoopagomycota</taxon>
        <taxon>Kickxellomycotina</taxon>
        <taxon>Kickxellomycetes</taxon>
        <taxon>Kickxellales</taxon>
        <taxon>Kickxellaceae</taxon>
        <taxon>Coemansia</taxon>
    </lineage>
</organism>
<proteinExistence type="inferred from homology"/>
<dbReference type="InterPro" id="IPR033116">
    <property type="entry name" value="TRYPSIN_SER"/>
</dbReference>
<evidence type="ECO:0000313" key="7">
    <source>
        <dbReference type="EMBL" id="KAJ1726172.1"/>
    </source>
</evidence>
<sequence>MRVIAALGCAVAALASVSSAQTPAGKTMVIDGKTVQLPRILGGKPVGKNDFKFVAYLRMTSAVGSTMCTGSLIAPNVVLTAAHCTFDGTGKTFESSGARVSFSHTVPSPDLTSAWYSVKQIYVNPTFRPSTLSNDLALFVLDSPIPSSVATPIKIYTGSVNTSTPIAAAGYGMTSPTSSQSIPPQLMEVGLGVGNDSFCKSNSYGYNPEYLICTNGVGGKDTCQGDSGGPLVTSEGAGGKTALLGVTSFAPITADNPKGLCGVAGSTGFYVHISAYLDWISAATGLKAADITIGGTKPNPHKDTNSDSDSDSGSIGESTETNESFSDYCLLEPLLEDASGLDTDSVDSKGASMAVSASALLAIVVAAAVQVIA</sequence>
<feature type="region of interest" description="Disordered" evidence="4">
    <location>
        <begin position="294"/>
        <end position="323"/>
    </location>
</feature>
<dbReference type="GO" id="GO:0004252">
    <property type="term" value="F:serine-type endopeptidase activity"/>
    <property type="evidence" value="ECO:0007669"/>
    <property type="project" value="InterPro"/>
</dbReference>
<dbReference type="InterPro" id="IPR001314">
    <property type="entry name" value="Peptidase_S1A"/>
</dbReference>
<dbReference type="AlphaFoldDB" id="A0A9W7Y8F9"/>
<dbReference type="PANTHER" id="PTHR24276">
    <property type="entry name" value="POLYSERASE-RELATED"/>
    <property type="match status" value="1"/>
</dbReference>
<evidence type="ECO:0000256" key="5">
    <source>
        <dbReference type="SAM" id="SignalP"/>
    </source>
</evidence>
<name>A0A9W7Y8F9_9FUNG</name>
<reference evidence="7" key="1">
    <citation type="submission" date="2022-07" db="EMBL/GenBank/DDBJ databases">
        <title>Phylogenomic reconstructions and comparative analyses of Kickxellomycotina fungi.</title>
        <authorList>
            <person name="Reynolds N.K."/>
            <person name="Stajich J.E."/>
            <person name="Barry K."/>
            <person name="Grigoriev I.V."/>
            <person name="Crous P."/>
            <person name="Smith M.E."/>
        </authorList>
    </citation>
    <scope>NUCLEOTIDE SEQUENCE</scope>
    <source>
        <strain evidence="7">BCRC 34381</strain>
    </source>
</reference>
<evidence type="ECO:0000259" key="6">
    <source>
        <dbReference type="PROSITE" id="PS50240"/>
    </source>
</evidence>
<evidence type="ECO:0000256" key="1">
    <source>
        <dbReference type="ARBA" id="ARBA00007664"/>
    </source>
</evidence>
<feature type="compositionally biased region" description="Low complexity" evidence="4">
    <location>
        <begin position="311"/>
        <end position="321"/>
    </location>
</feature>
<dbReference type="Gene3D" id="2.40.10.10">
    <property type="entry name" value="Trypsin-like serine proteases"/>
    <property type="match status" value="1"/>
</dbReference>